<name>A0ACC0T1F4_POPTR</name>
<evidence type="ECO:0000313" key="2">
    <source>
        <dbReference type="Proteomes" id="UP000006729"/>
    </source>
</evidence>
<sequence length="149" mass="16528">MSSLHTDKSKARPKLTIVLFLEIFVLSLLGTSLTINMYFASLKYTSPTFVASMNNTVPSMTFIIAIILRLEIVDLRNPRGIAKIVGTLLSLAGVLTITLYKGPEVRSLQGAPIHVRSNHAQQNRVKGSFLLVSSCFTWSLYFIMQMCTS</sequence>
<comment type="caution">
    <text evidence="1">The sequence shown here is derived from an EMBL/GenBank/DDBJ whole genome shotgun (WGS) entry which is preliminary data.</text>
</comment>
<organism evidence="1 2">
    <name type="scientific">Populus trichocarpa</name>
    <name type="common">Western balsam poplar</name>
    <name type="synonym">Populus balsamifera subsp. trichocarpa</name>
    <dbReference type="NCBI Taxonomy" id="3694"/>
    <lineage>
        <taxon>Eukaryota</taxon>
        <taxon>Viridiplantae</taxon>
        <taxon>Streptophyta</taxon>
        <taxon>Embryophyta</taxon>
        <taxon>Tracheophyta</taxon>
        <taxon>Spermatophyta</taxon>
        <taxon>Magnoliopsida</taxon>
        <taxon>eudicotyledons</taxon>
        <taxon>Gunneridae</taxon>
        <taxon>Pentapetalae</taxon>
        <taxon>rosids</taxon>
        <taxon>fabids</taxon>
        <taxon>Malpighiales</taxon>
        <taxon>Salicaceae</taxon>
        <taxon>Saliceae</taxon>
        <taxon>Populus</taxon>
    </lineage>
</organism>
<dbReference type="Proteomes" id="UP000006729">
    <property type="component" value="Chromosome 5"/>
</dbReference>
<protein>
    <submittedName>
        <fullName evidence="1">Uncharacterized protein</fullName>
    </submittedName>
</protein>
<proteinExistence type="predicted"/>
<reference evidence="1 2" key="1">
    <citation type="journal article" date="2006" name="Science">
        <title>The genome of black cottonwood, Populus trichocarpa (Torr. &amp; Gray).</title>
        <authorList>
            <person name="Tuskan G.A."/>
            <person name="Difazio S."/>
            <person name="Jansson S."/>
            <person name="Bohlmann J."/>
            <person name="Grigoriev I."/>
            <person name="Hellsten U."/>
            <person name="Putnam N."/>
            <person name="Ralph S."/>
            <person name="Rombauts S."/>
            <person name="Salamov A."/>
            <person name="Schein J."/>
            <person name="Sterck L."/>
            <person name="Aerts A."/>
            <person name="Bhalerao R.R."/>
            <person name="Bhalerao R.P."/>
            <person name="Blaudez D."/>
            <person name="Boerjan W."/>
            <person name="Brun A."/>
            <person name="Brunner A."/>
            <person name="Busov V."/>
            <person name="Campbell M."/>
            <person name="Carlson J."/>
            <person name="Chalot M."/>
            <person name="Chapman J."/>
            <person name="Chen G.L."/>
            <person name="Cooper D."/>
            <person name="Coutinho P.M."/>
            <person name="Couturier J."/>
            <person name="Covert S."/>
            <person name="Cronk Q."/>
            <person name="Cunningham R."/>
            <person name="Davis J."/>
            <person name="Degroeve S."/>
            <person name="Dejardin A."/>
            <person name="Depamphilis C."/>
            <person name="Detter J."/>
            <person name="Dirks B."/>
            <person name="Dubchak I."/>
            <person name="Duplessis S."/>
            <person name="Ehlting J."/>
            <person name="Ellis B."/>
            <person name="Gendler K."/>
            <person name="Goodstein D."/>
            <person name="Gribskov M."/>
            <person name="Grimwood J."/>
            <person name="Groover A."/>
            <person name="Gunter L."/>
            <person name="Hamberger B."/>
            <person name="Heinze B."/>
            <person name="Helariutta Y."/>
            <person name="Henrissat B."/>
            <person name="Holligan D."/>
            <person name="Holt R."/>
            <person name="Huang W."/>
            <person name="Islam-Faridi N."/>
            <person name="Jones S."/>
            <person name="Jones-Rhoades M."/>
            <person name="Jorgensen R."/>
            <person name="Joshi C."/>
            <person name="Kangasjarvi J."/>
            <person name="Karlsson J."/>
            <person name="Kelleher C."/>
            <person name="Kirkpatrick R."/>
            <person name="Kirst M."/>
            <person name="Kohler A."/>
            <person name="Kalluri U."/>
            <person name="Larimer F."/>
            <person name="Leebens-Mack J."/>
            <person name="Leple J.C."/>
            <person name="Locascio P."/>
            <person name="Lou Y."/>
            <person name="Lucas S."/>
            <person name="Martin F."/>
            <person name="Montanini B."/>
            <person name="Napoli C."/>
            <person name="Nelson D.R."/>
            <person name="Nelson C."/>
            <person name="Nieminen K."/>
            <person name="Nilsson O."/>
            <person name="Pereda V."/>
            <person name="Peter G."/>
            <person name="Philippe R."/>
            <person name="Pilate G."/>
            <person name="Poliakov A."/>
            <person name="Razumovskaya J."/>
            <person name="Richardson P."/>
            <person name="Rinaldi C."/>
            <person name="Ritland K."/>
            <person name="Rouze P."/>
            <person name="Ryaboy D."/>
            <person name="Schmutz J."/>
            <person name="Schrader J."/>
            <person name="Segerman B."/>
            <person name="Shin H."/>
            <person name="Siddiqui A."/>
            <person name="Sterky F."/>
            <person name="Terry A."/>
            <person name="Tsai C.J."/>
            <person name="Uberbacher E."/>
            <person name="Unneberg P."/>
            <person name="Vahala J."/>
            <person name="Wall K."/>
            <person name="Wessler S."/>
            <person name="Yang G."/>
            <person name="Yin T."/>
            <person name="Douglas C."/>
            <person name="Marra M."/>
            <person name="Sandberg G."/>
            <person name="Van de Peer Y."/>
            <person name="Rokhsar D."/>
        </authorList>
    </citation>
    <scope>NUCLEOTIDE SEQUENCE [LARGE SCALE GENOMIC DNA]</scope>
    <source>
        <strain evidence="2">cv. Nisqually</strain>
    </source>
</reference>
<evidence type="ECO:0000313" key="1">
    <source>
        <dbReference type="EMBL" id="KAI9395356.1"/>
    </source>
</evidence>
<accession>A0ACC0T1F4</accession>
<dbReference type="EMBL" id="CM009294">
    <property type="protein sequence ID" value="KAI9395356.1"/>
    <property type="molecule type" value="Genomic_DNA"/>
</dbReference>
<keyword evidence="2" id="KW-1185">Reference proteome</keyword>
<gene>
    <name evidence="1" type="ORF">POPTR_005G222601v4</name>
</gene>